<protein>
    <recommendedName>
        <fullName evidence="4">Putative glucose-6-phosphate 1-epimerase</fullName>
        <ecNumber evidence="4">5.1.3.15</ecNumber>
    </recommendedName>
</protein>
<dbReference type="InterPro" id="IPR011013">
    <property type="entry name" value="Gal_mutarotase_sf_dom"/>
</dbReference>
<dbReference type="GO" id="GO:0005737">
    <property type="term" value="C:cytoplasm"/>
    <property type="evidence" value="ECO:0007669"/>
    <property type="project" value="TreeGrafter"/>
</dbReference>
<sequence>MASASIDTLDFRGQPAISLATASGARAVVGLFGGQVLSWKPAGGEERLYLSDSAVFDGATAIRGGVPVCFPQFATEGALPRHGFARNRAWAVRTRRTGDDFAMLALGLDADDATRALWPHDFDLELTVLIEDSRLELELEVTNTGTDDFAFTAALHTYLRVREVEESRLEGLYGSEYRDSADGGKLKRDSGDALLIEDETDRIYHAVQRPLLLREYDRSLGINAEGFPDVVVWNPWETRCAALPDMAALDFRRMLCVEAAVVQNPVRLAPQAQWWGRQTLVAL</sequence>
<dbReference type="HOGENOM" id="CLU_048345_2_0_4"/>
<dbReference type="SUPFAM" id="SSF74650">
    <property type="entry name" value="Galactose mutarotase-like"/>
    <property type="match status" value="1"/>
</dbReference>
<dbReference type="STRING" id="62928.azo1660"/>
<dbReference type="Proteomes" id="UP000002588">
    <property type="component" value="Chromosome"/>
</dbReference>
<evidence type="ECO:0000256" key="4">
    <source>
        <dbReference type="PIRNR" id="PIRNR016020"/>
    </source>
</evidence>
<dbReference type="PANTHER" id="PTHR11122">
    <property type="entry name" value="APOSPORY-ASSOCIATED PROTEIN C-RELATED"/>
    <property type="match status" value="1"/>
</dbReference>
<evidence type="ECO:0000313" key="7">
    <source>
        <dbReference type="Proteomes" id="UP000002588"/>
    </source>
</evidence>
<organism evidence="6 7">
    <name type="scientific">Azoarcus sp. (strain BH72)</name>
    <dbReference type="NCBI Taxonomy" id="418699"/>
    <lineage>
        <taxon>Bacteria</taxon>
        <taxon>Pseudomonadati</taxon>
        <taxon>Pseudomonadota</taxon>
        <taxon>Betaproteobacteria</taxon>
        <taxon>Rhodocyclales</taxon>
        <taxon>Zoogloeaceae</taxon>
        <taxon>Azoarcus</taxon>
    </lineage>
</organism>
<dbReference type="KEGG" id="azo:azo1660"/>
<evidence type="ECO:0000313" key="6">
    <source>
        <dbReference type="EMBL" id="CAL94277.1"/>
    </source>
</evidence>
<dbReference type="RefSeq" id="WP_011765393.1">
    <property type="nucleotide sequence ID" value="NC_008702.1"/>
</dbReference>
<dbReference type="GO" id="GO:0030246">
    <property type="term" value="F:carbohydrate binding"/>
    <property type="evidence" value="ECO:0007669"/>
    <property type="project" value="UniProtKB-UniRule"/>
</dbReference>
<dbReference type="EC" id="5.1.3.15" evidence="4"/>
<reference evidence="6 7" key="1">
    <citation type="journal article" date="2006" name="Nat. Biotechnol.">
        <title>Complete genome of the mutualistic, N2-fixing grass endophyte Azoarcus sp. strain BH72.</title>
        <authorList>
            <person name="Krause A."/>
            <person name="Ramakumar A."/>
            <person name="Bartels D."/>
            <person name="Battistoni F."/>
            <person name="Bekel T."/>
            <person name="Boch J."/>
            <person name="Boehm M."/>
            <person name="Friedrich F."/>
            <person name="Hurek T."/>
            <person name="Krause L."/>
            <person name="Linke B."/>
            <person name="McHardy A.C."/>
            <person name="Sarkar A."/>
            <person name="Schneiker S."/>
            <person name="Syed A.A."/>
            <person name="Thauer R."/>
            <person name="Vorhoelter F.-J."/>
            <person name="Weidner S."/>
            <person name="Puehler A."/>
            <person name="Reinhold-Hurek B."/>
            <person name="Kaiser O."/>
            <person name="Goesmann A."/>
        </authorList>
    </citation>
    <scope>NUCLEOTIDE SEQUENCE [LARGE SCALE GENOMIC DNA]</scope>
    <source>
        <strain evidence="6 7">BH72</strain>
    </source>
</reference>
<dbReference type="eggNOG" id="COG0676">
    <property type="taxonomic scope" value="Bacteria"/>
</dbReference>
<dbReference type="GO" id="GO:0005975">
    <property type="term" value="P:carbohydrate metabolic process"/>
    <property type="evidence" value="ECO:0007669"/>
    <property type="project" value="InterPro"/>
</dbReference>
<dbReference type="PIRSF" id="PIRSF016020">
    <property type="entry name" value="PHexose_mutarotase"/>
    <property type="match status" value="1"/>
</dbReference>
<name>A1K622_AZOSB</name>
<dbReference type="GO" id="GO:0047938">
    <property type="term" value="F:glucose-6-phosphate 1-epimerase activity"/>
    <property type="evidence" value="ECO:0007669"/>
    <property type="project" value="UniProtKB-UniRule"/>
</dbReference>
<feature type="active site" evidence="5">
    <location>
        <position position="156"/>
    </location>
</feature>
<feature type="active site" evidence="5">
    <location>
        <position position="258"/>
    </location>
</feature>
<gene>
    <name evidence="6" type="ordered locus">azo1660</name>
</gene>
<evidence type="ECO:0000256" key="5">
    <source>
        <dbReference type="PIRSR" id="PIRSR016020-1"/>
    </source>
</evidence>
<comment type="similarity">
    <text evidence="2 4">Belongs to the glucose-6-phosphate 1-epimerase family.</text>
</comment>
<dbReference type="PANTHER" id="PTHR11122:SF13">
    <property type="entry name" value="GLUCOSE-6-PHOSPHATE 1-EPIMERASE"/>
    <property type="match status" value="1"/>
</dbReference>
<proteinExistence type="inferred from homology"/>
<dbReference type="EMBL" id="AM406670">
    <property type="protein sequence ID" value="CAL94277.1"/>
    <property type="molecule type" value="Genomic_DNA"/>
</dbReference>
<evidence type="ECO:0000256" key="2">
    <source>
        <dbReference type="ARBA" id="ARBA00005866"/>
    </source>
</evidence>
<evidence type="ECO:0000256" key="3">
    <source>
        <dbReference type="ARBA" id="ARBA00023235"/>
    </source>
</evidence>
<accession>A1K622</accession>
<dbReference type="CDD" id="cd09020">
    <property type="entry name" value="D-hex-6-P-epi_like"/>
    <property type="match status" value="1"/>
</dbReference>
<dbReference type="InterPro" id="IPR008183">
    <property type="entry name" value="Aldose_1/G6P_1-epimerase"/>
</dbReference>
<comment type="catalytic activity">
    <reaction evidence="1">
        <text>alpha-D-glucose 6-phosphate = beta-D-glucose 6-phosphate</text>
        <dbReference type="Rhea" id="RHEA:16249"/>
        <dbReference type="ChEBI" id="CHEBI:58225"/>
        <dbReference type="ChEBI" id="CHEBI:58247"/>
        <dbReference type="EC" id="5.1.3.15"/>
    </reaction>
</comment>
<keyword evidence="7" id="KW-1185">Reference proteome</keyword>
<evidence type="ECO:0000256" key="1">
    <source>
        <dbReference type="ARBA" id="ARBA00001096"/>
    </source>
</evidence>
<dbReference type="InterPro" id="IPR014718">
    <property type="entry name" value="GH-type_carb-bd"/>
</dbReference>
<dbReference type="InterPro" id="IPR025532">
    <property type="entry name" value="G6P_1-epimerase"/>
</dbReference>
<keyword evidence="3 4" id="KW-0413">Isomerase</keyword>
<dbReference type="Gene3D" id="2.70.98.10">
    <property type="match status" value="1"/>
</dbReference>
<dbReference type="Pfam" id="PF01263">
    <property type="entry name" value="Aldose_epim"/>
    <property type="match status" value="1"/>
</dbReference>
<dbReference type="AlphaFoldDB" id="A1K622"/>